<protein>
    <submittedName>
        <fullName evidence="2">Uncharacterized protein</fullName>
    </submittedName>
</protein>
<evidence type="ECO:0000256" key="1">
    <source>
        <dbReference type="SAM" id="MobiDB-lite"/>
    </source>
</evidence>
<accession>A0A9P5H1E2</accession>
<feature type="region of interest" description="Disordered" evidence="1">
    <location>
        <begin position="424"/>
        <end position="539"/>
    </location>
</feature>
<evidence type="ECO:0000313" key="2">
    <source>
        <dbReference type="EMBL" id="KAF7538016.1"/>
    </source>
</evidence>
<comment type="caution">
    <text evidence="2">The sequence shown here is derived from an EMBL/GenBank/DDBJ whole genome shotgun (WGS) entry which is preliminary data.</text>
</comment>
<feature type="compositionally biased region" description="Polar residues" evidence="1">
    <location>
        <begin position="606"/>
        <end position="634"/>
    </location>
</feature>
<gene>
    <name evidence="2" type="ORF">G7Z17_g12718</name>
</gene>
<feature type="compositionally biased region" description="Low complexity" evidence="1">
    <location>
        <begin position="239"/>
        <end position="256"/>
    </location>
</feature>
<sequence>MNWTEGALARHSRRKGWDKDAARQKQYFAKARARKHEEASKRSPRASSFIPDYIPRSPQARDQQHVSSPARQRKITPRKRLLISQRDACRDTVASVSGESVSSGLEHMVGLLHASEPPRNQGNSSIDLESKRRKLLEKNDWTGVGFQKPILVDFSRQAAENRMPVPSEFESRPTKRQRIAEWPPRGGSLRGSDGKRLDTGDQMKIRISSQDLRWSRTNNSVRSPTSHRGPLPTFQAWASQQSSSLSVPSRPSPSVSFLDQPPLHSEDRSAPASSTFESRGQTTSPANEPEHFSGRRIKGRLERTPERPKYIVTSSPPMIHQPQPTRGRRLSLFDIRSPGPEDIGSVVAQIGASSDESHRVTEDDSQWNNWLNTNDSIGSLGYSNAHEDSRRSRSITPGISHYWNGSEDQSLPSGGYGAANEREDMDEAMEPPPPTCSPTQTGPSDSVNSASIHSEQELPALSRLDESDQTVSRTRVGSFDHGGTEKHVKAGYDLVLPSGTELPKAPNVQDLMDLLMEDEEEQPEDDESSEKTPEDEEEIWKRFVFDEDCTEISRKARQEAQQQTTHDLCLAMAGPPSDVAEPPSVSRDGVLLSPGSITGWVLDSPETLSGGNELTSPDTGSTSMMGTANSNTAHMGSPKPQHSDFKFHQPSLFVGKLASLPTANTCPVQLQPPKRRRGRSRKRRGDGRPDFRTIPGYDDDPIEECCEG</sequence>
<feature type="compositionally biased region" description="Polar residues" evidence="1">
    <location>
        <begin position="437"/>
        <end position="453"/>
    </location>
</feature>
<feature type="compositionally biased region" description="Polar residues" evidence="1">
    <location>
        <begin position="207"/>
        <end position="226"/>
    </location>
</feature>
<keyword evidence="3" id="KW-1185">Reference proteome</keyword>
<feature type="compositionally biased region" description="Basic and acidic residues" evidence="1">
    <location>
        <begin position="192"/>
        <end position="204"/>
    </location>
</feature>
<dbReference type="OrthoDB" id="5070435at2759"/>
<feature type="compositionally biased region" description="Polar residues" evidence="1">
    <location>
        <begin position="271"/>
        <end position="286"/>
    </location>
</feature>
<proteinExistence type="predicted"/>
<feature type="region of interest" description="Disordered" evidence="1">
    <location>
        <begin position="1"/>
        <end position="79"/>
    </location>
</feature>
<feature type="region of interest" description="Disordered" evidence="1">
    <location>
        <begin position="602"/>
        <end position="708"/>
    </location>
</feature>
<reference evidence="2" key="1">
    <citation type="submission" date="2020-03" db="EMBL/GenBank/DDBJ databases">
        <title>Draft Genome Sequence of Cylindrodendrum hubeiense.</title>
        <authorList>
            <person name="Buettner E."/>
            <person name="Kellner H."/>
        </authorList>
    </citation>
    <scope>NUCLEOTIDE SEQUENCE</scope>
    <source>
        <strain evidence="2">IHI 201604</strain>
    </source>
</reference>
<feature type="region of interest" description="Disordered" evidence="1">
    <location>
        <begin position="163"/>
        <end position="326"/>
    </location>
</feature>
<name>A0A9P5H1E2_9HYPO</name>
<dbReference type="EMBL" id="JAANBB010000612">
    <property type="protein sequence ID" value="KAF7538016.1"/>
    <property type="molecule type" value="Genomic_DNA"/>
</dbReference>
<feature type="compositionally biased region" description="Acidic residues" evidence="1">
    <location>
        <begin position="515"/>
        <end position="538"/>
    </location>
</feature>
<feature type="compositionally biased region" description="Basic residues" evidence="1">
    <location>
        <begin position="673"/>
        <end position="685"/>
    </location>
</feature>
<feature type="region of interest" description="Disordered" evidence="1">
    <location>
        <begin position="572"/>
        <end position="591"/>
    </location>
</feature>
<feature type="compositionally biased region" description="Basic and acidic residues" evidence="1">
    <location>
        <begin position="288"/>
        <end position="309"/>
    </location>
</feature>
<organism evidence="2 3">
    <name type="scientific">Cylindrodendrum hubeiense</name>
    <dbReference type="NCBI Taxonomy" id="595255"/>
    <lineage>
        <taxon>Eukaryota</taxon>
        <taxon>Fungi</taxon>
        <taxon>Dikarya</taxon>
        <taxon>Ascomycota</taxon>
        <taxon>Pezizomycotina</taxon>
        <taxon>Sordariomycetes</taxon>
        <taxon>Hypocreomycetidae</taxon>
        <taxon>Hypocreales</taxon>
        <taxon>Nectriaceae</taxon>
        <taxon>Cylindrodendrum</taxon>
    </lineage>
</organism>
<evidence type="ECO:0000313" key="3">
    <source>
        <dbReference type="Proteomes" id="UP000722485"/>
    </source>
</evidence>
<dbReference type="Proteomes" id="UP000722485">
    <property type="component" value="Unassembled WGS sequence"/>
</dbReference>
<feature type="region of interest" description="Disordered" evidence="1">
    <location>
        <begin position="400"/>
        <end position="419"/>
    </location>
</feature>
<dbReference type="AlphaFoldDB" id="A0A9P5H1E2"/>
<feature type="compositionally biased region" description="Acidic residues" evidence="1">
    <location>
        <begin position="697"/>
        <end position="708"/>
    </location>
</feature>